<dbReference type="SUPFAM" id="SSF52266">
    <property type="entry name" value="SGNH hydrolase"/>
    <property type="match status" value="1"/>
</dbReference>
<feature type="compositionally biased region" description="Polar residues" evidence="2">
    <location>
        <begin position="1"/>
        <end position="20"/>
    </location>
</feature>
<dbReference type="Pfam" id="PF13472">
    <property type="entry name" value="Lipase_GDSL_2"/>
    <property type="match status" value="1"/>
</dbReference>
<evidence type="ECO:0000313" key="4">
    <source>
        <dbReference type="EMBL" id="MCL1127475.1"/>
    </source>
</evidence>
<dbReference type="RefSeq" id="WP_248942917.1">
    <property type="nucleotide sequence ID" value="NZ_JAKIKS010000165.1"/>
</dbReference>
<protein>
    <submittedName>
        <fullName evidence="4">GDSL-type esterase/lipase family protein</fullName>
    </submittedName>
</protein>
<gene>
    <name evidence="4" type="ORF">L2764_24125</name>
</gene>
<dbReference type="PANTHER" id="PTHR11852">
    <property type="entry name" value="PLATELET-ACTIVATING FACTOR ACETYLHYDROLASE"/>
    <property type="match status" value="1"/>
</dbReference>
<accession>A0ABT0LII9</accession>
<evidence type="ECO:0000259" key="3">
    <source>
        <dbReference type="Pfam" id="PF13472"/>
    </source>
</evidence>
<dbReference type="Proteomes" id="UP001203423">
    <property type="component" value="Unassembled WGS sequence"/>
</dbReference>
<organism evidence="4 5">
    <name type="scientific">Shewanella surugensis</name>
    <dbReference type="NCBI Taxonomy" id="212020"/>
    <lineage>
        <taxon>Bacteria</taxon>
        <taxon>Pseudomonadati</taxon>
        <taxon>Pseudomonadota</taxon>
        <taxon>Gammaproteobacteria</taxon>
        <taxon>Alteromonadales</taxon>
        <taxon>Shewanellaceae</taxon>
        <taxon>Shewanella</taxon>
    </lineage>
</organism>
<name>A0ABT0LII9_9GAMM</name>
<feature type="region of interest" description="Disordered" evidence="2">
    <location>
        <begin position="1"/>
        <end position="33"/>
    </location>
</feature>
<dbReference type="InterPro" id="IPR036514">
    <property type="entry name" value="SGNH_hydro_sf"/>
</dbReference>
<comment type="caution">
    <text evidence="4">The sequence shown here is derived from an EMBL/GenBank/DDBJ whole genome shotgun (WGS) entry which is preliminary data.</text>
</comment>
<dbReference type="Gene3D" id="3.40.50.1110">
    <property type="entry name" value="SGNH hydrolase"/>
    <property type="match status" value="1"/>
</dbReference>
<dbReference type="EMBL" id="JAKIKS010000165">
    <property type="protein sequence ID" value="MCL1127475.1"/>
    <property type="molecule type" value="Genomic_DNA"/>
</dbReference>
<proteinExistence type="inferred from homology"/>
<comment type="similarity">
    <text evidence="1">Belongs to the 'GDSL' lipolytic enzyme family. Platelet-activating factor acetylhydrolase IB beta/gamma subunits subfamily.</text>
</comment>
<evidence type="ECO:0000313" key="5">
    <source>
        <dbReference type="Proteomes" id="UP001203423"/>
    </source>
</evidence>
<sequence length="233" mass="26955">MSNSQKPIPVNRHSQVQHLTVPQDKRNSPRWAKRHQAILSRNKDSLNPPDVILIGDSIVQQWEQAGSSVLRDWQQKLVIQNLGFAGDKIQHLLWRVEHGQLDNINPALLVLNIGTNNVPDNTPQEIALGVNHLVRTIQLKLPDTQILLYRLFPRGEKHSIERQLSTQASALYSTLDKNSFIHDLDIHDNVVDNQDDISVEIMHDKLHLTRKGYEIWLKQLQPYFEHVFKHKDK</sequence>
<keyword evidence="5" id="KW-1185">Reference proteome</keyword>
<reference evidence="4 5" key="1">
    <citation type="submission" date="2022-01" db="EMBL/GenBank/DDBJ databases">
        <title>Whole genome-based taxonomy of the Shewanellaceae.</title>
        <authorList>
            <person name="Martin-Rodriguez A.J."/>
        </authorList>
    </citation>
    <scope>NUCLEOTIDE SEQUENCE [LARGE SCALE GENOMIC DNA]</scope>
    <source>
        <strain evidence="4 5">DSM 17177</strain>
    </source>
</reference>
<dbReference type="PANTHER" id="PTHR11852:SF0">
    <property type="entry name" value="PLATELET-ACTIVATING FACTOR ACETYLHYDROLASE IB SUBUNIT BETA HOMOLOG"/>
    <property type="match status" value="1"/>
</dbReference>
<evidence type="ECO:0000256" key="1">
    <source>
        <dbReference type="ARBA" id="ARBA00038184"/>
    </source>
</evidence>
<feature type="domain" description="SGNH hydrolase-type esterase" evidence="3">
    <location>
        <begin position="53"/>
        <end position="215"/>
    </location>
</feature>
<dbReference type="InterPro" id="IPR013830">
    <property type="entry name" value="SGNH_hydro"/>
</dbReference>
<evidence type="ECO:0000256" key="2">
    <source>
        <dbReference type="SAM" id="MobiDB-lite"/>
    </source>
</evidence>